<evidence type="ECO:0000313" key="3">
    <source>
        <dbReference type="Proteomes" id="UP001302676"/>
    </source>
</evidence>
<feature type="region of interest" description="Disordered" evidence="1">
    <location>
        <begin position="121"/>
        <end position="278"/>
    </location>
</feature>
<feature type="compositionally biased region" description="Low complexity" evidence="1">
    <location>
        <begin position="238"/>
        <end position="248"/>
    </location>
</feature>
<dbReference type="EMBL" id="MU853572">
    <property type="protein sequence ID" value="KAK4144973.1"/>
    <property type="molecule type" value="Genomic_DNA"/>
</dbReference>
<feature type="compositionally biased region" description="Low complexity" evidence="1">
    <location>
        <begin position="153"/>
        <end position="185"/>
    </location>
</feature>
<reference evidence="2" key="2">
    <citation type="submission" date="2023-05" db="EMBL/GenBank/DDBJ databases">
        <authorList>
            <consortium name="Lawrence Berkeley National Laboratory"/>
            <person name="Steindorff A."/>
            <person name="Hensen N."/>
            <person name="Bonometti L."/>
            <person name="Westerberg I."/>
            <person name="Brannstrom I.O."/>
            <person name="Guillou S."/>
            <person name="Cros-Aarteil S."/>
            <person name="Calhoun S."/>
            <person name="Haridas S."/>
            <person name="Kuo A."/>
            <person name="Mondo S."/>
            <person name="Pangilinan J."/>
            <person name="Riley R."/>
            <person name="Labutti K."/>
            <person name="Andreopoulos B."/>
            <person name="Lipzen A."/>
            <person name="Chen C."/>
            <person name="Yanf M."/>
            <person name="Daum C."/>
            <person name="Ng V."/>
            <person name="Clum A."/>
            <person name="Ohm R."/>
            <person name="Martin F."/>
            <person name="Silar P."/>
            <person name="Natvig D."/>
            <person name="Lalanne C."/>
            <person name="Gautier V."/>
            <person name="Ament-Velasquez S.L."/>
            <person name="Kruys A."/>
            <person name="Hutchinson M.I."/>
            <person name="Powell A.J."/>
            <person name="Barry K."/>
            <person name="Miller A.N."/>
            <person name="Grigoriev I.V."/>
            <person name="Debuchy R."/>
            <person name="Gladieux P."/>
            <person name="Thoren M.H."/>
            <person name="Johannesson H."/>
        </authorList>
    </citation>
    <scope>NUCLEOTIDE SEQUENCE</scope>
    <source>
        <strain evidence="2">CBS 141.50</strain>
    </source>
</reference>
<dbReference type="AlphaFoldDB" id="A0AAN6V4Z6"/>
<reference evidence="2" key="1">
    <citation type="journal article" date="2023" name="Mol. Phylogenet. Evol.">
        <title>Genome-scale phylogeny and comparative genomics of the fungal order Sordariales.</title>
        <authorList>
            <person name="Hensen N."/>
            <person name="Bonometti L."/>
            <person name="Westerberg I."/>
            <person name="Brannstrom I.O."/>
            <person name="Guillou S."/>
            <person name="Cros-Aarteil S."/>
            <person name="Calhoun S."/>
            <person name="Haridas S."/>
            <person name="Kuo A."/>
            <person name="Mondo S."/>
            <person name="Pangilinan J."/>
            <person name="Riley R."/>
            <person name="LaButti K."/>
            <person name="Andreopoulos B."/>
            <person name="Lipzen A."/>
            <person name="Chen C."/>
            <person name="Yan M."/>
            <person name="Daum C."/>
            <person name="Ng V."/>
            <person name="Clum A."/>
            <person name="Steindorff A."/>
            <person name="Ohm R.A."/>
            <person name="Martin F."/>
            <person name="Silar P."/>
            <person name="Natvig D.O."/>
            <person name="Lalanne C."/>
            <person name="Gautier V."/>
            <person name="Ament-Velasquez S.L."/>
            <person name="Kruys A."/>
            <person name="Hutchinson M.I."/>
            <person name="Powell A.J."/>
            <person name="Barry K."/>
            <person name="Miller A.N."/>
            <person name="Grigoriev I.V."/>
            <person name="Debuchy R."/>
            <person name="Gladieux P."/>
            <person name="Hiltunen Thoren M."/>
            <person name="Johannesson H."/>
        </authorList>
    </citation>
    <scope>NUCLEOTIDE SEQUENCE</scope>
    <source>
        <strain evidence="2">CBS 141.50</strain>
    </source>
</reference>
<keyword evidence="3" id="KW-1185">Reference proteome</keyword>
<gene>
    <name evidence="2" type="ORF">C8A04DRAFT_27221</name>
</gene>
<name>A0AAN6V4Z6_9PEZI</name>
<protein>
    <submittedName>
        <fullName evidence="2">Uncharacterized protein</fullName>
    </submittedName>
</protein>
<feature type="compositionally biased region" description="Polar residues" evidence="1">
    <location>
        <begin position="197"/>
        <end position="207"/>
    </location>
</feature>
<sequence length="297" mass="33565">MDPNIPATETKVLTTDKRGRPLRADAVVLMHRGWEFRPQYPPTEQTRVRKITNQLKEWAKRGFRPSAAPNISRDDLLYLQQIFPRLRRFGGQPQLRLRQWLDIHQDRIQGWPLGDFLNTEEEDQQRGIEPRQPGCPPEVMEAWRTHPENPNRQVGAAQAPAQGTQPTQRAQAAQQPQQTGLGQWQHTLPSYPPGPLSNYSGQLNSAAAASGAPQHNFGNLPAPTVAFPSPNRGLFDASQQQQQHQSPQEEVPLLRQQTNDSVAPPFNPSYGQDIPIAPELLREPTNHWVRPRYPDSA</sequence>
<dbReference type="RefSeq" id="XP_062638344.1">
    <property type="nucleotide sequence ID" value="XM_062780224.1"/>
</dbReference>
<organism evidence="2 3">
    <name type="scientific">Dichotomopilus funicola</name>
    <dbReference type="NCBI Taxonomy" id="1934379"/>
    <lineage>
        <taxon>Eukaryota</taxon>
        <taxon>Fungi</taxon>
        <taxon>Dikarya</taxon>
        <taxon>Ascomycota</taxon>
        <taxon>Pezizomycotina</taxon>
        <taxon>Sordariomycetes</taxon>
        <taxon>Sordariomycetidae</taxon>
        <taxon>Sordariales</taxon>
        <taxon>Chaetomiaceae</taxon>
        <taxon>Dichotomopilus</taxon>
    </lineage>
</organism>
<accession>A0AAN6V4Z6</accession>
<evidence type="ECO:0000256" key="1">
    <source>
        <dbReference type="SAM" id="MobiDB-lite"/>
    </source>
</evidence>
<proteinExistence type="predicted"/>
<dbReference type="GeneID" id="87816837"/>
<comment type="caution">
    <text evidence="2">The sequence shown here is derived from an EMBL/GenBank/DDBJ whole genome shotgun (WGS) entry which is preliminary data.</text>
</comment>
<dbReference type="Proteomes" id="UP001302676">
    <property type="component" value="Unassembled WGS sequence"/>
</dbReference>
<evidence type="ECO:0000313" key="2">
    <source>
        <dbReference type="EMBL" id="KAK4144973.1"/>
    </source>
</evidence>